<evidence type="ECO:0000313" key="4">
    <source>
        <dbReference type="Proteomes" id="UP000593566"/>
    </source>
</evidence>
<dbReference type="PANTHER" id="PTHR10039">
    <property type="entry name" value="AMELOGENIN"/>
    <property type="match status" value="1"/>
</dbReference>
<dbReference type="Pfam" id="PF22939">
    <property type="entry name" value="WHD_GPIID"/>
    <property type="match status" value="1"/>
</dbReference>
<dbReference type="AlphaFoldDB" id="A0A8H6FCI1"/>
<evidence type="ECO:0000259" key="2">
    <source>
        <dbReference type="Pfam" id="PF22939"/>
    </source>
</evidence>
<dbReference type="GeneID" id="59328556"/>
<name>A0A8H6FCI1_9LECA</name>
<dbReference type="Gene3D" id="1.25.40.20">
    <property type="entry name" value="Ankyrin repeat-containing domain"/>
    <property type="match status" value="1"/>
</dbReference>
<accession>A0A8H6FCI1</accession>
<feature type="repeat" description="ANK" evidence="1">
    <location>
        <begin position="542"/>
        <end position="574"/>
    </location>
</feature>
<dbReference type="InterPro" id="IPR002110">
    <property type="entry name" value="Ankyrin_rpt"/>
</dbReference>
<dbReference type="EMBL" id="JACCJB010000010">
    <property type="protein sequence ID" value="KAF6223295.1"/>
    <property type="molecule type" value="Genomic_DNA"/>
</dbReference>
<sequence>MGPSQHSSKELRDIHSDLFFFHKTITNLDRELKTSEEDQGRLKALRGLQKPLETSQKALDTIKIRLEDVTFVRKHVFGARFDQQLKVCLRSSAHLLVTLRPASSIPHDFHDAVHLEIHASDTDLENYTRSKTRQDRRLARHMAQDPSFQEEVVATIVGNARGMFLLVQSHLESLAKQKTKKDMRKALSSLPKELNKTYDDAMKRIRSQDPESVRVAERVLAWISKARRPFSVEELQHALAVQPGENNFDEERLYAEDDLVSVCAGLVTVDRESQVIRLVHYTTHDYIQGVRNKTFPRNIDIQVEIAKACITYLGFDDFESERYTHGKERIEVSDEMRSKYPFLDYAGKYWGHHALHFGLERLASNLECFDDEESAPICAIRYRKATLVFLFVERGAYWHDSAENFVVAECSPHKLEGNENMVRILAKHGMTIDLGVDNGDFLFIWALLKWSGAEERRAMPDLLGELGANCDPQDLKYCTSLICAVIGGDDFDVRGLLNDSVAVNEKNRHGRDALIYAALARHEAVVVPLLQAGADVHSSDEDGMTALCAACKRGNERIFKRLLESGADISAQDRFGQTAMSIATESGNAPVLGLLRDHETGDHSEAGIEADTKAVVDEVQRKAEINEVIALFIRDRDVGLPENKFIQVVRRETIRRGYDKIVPAIWDAILKEKERENDPMIVAEQDTEGS</sequence>
<dbReference type="PROSITE" id="PS50088">
    <property type="entry name" value="ANK_REPEAT"/>
    <property type="match status" value="2"/>
</dbReference>
<dbReference type="RefSeq" id="XP_037152512.1">
    <property type="nucleotide sequence ID" value="XM_037291077.1"/>
</dbReference>
<dbReference type="PROSITE" id="PS50297">
    <property type="entry name" value="ANK_REP_REGION"/>
    <property type="match status" value="2"/>
</dbReference>
<dbReference type="SUPFAM" id="SSF48403">
    <property type="entry name" value="Ankyrin repeat"/>
    <property type="match status" value="1"/>
</dbReference>
<evidence type="ECO:0000256" key="1">
    <source>
        <dbReference type="PROSITE-ProRule" id="PRU00023"/>
    </source>
</evidence>
<feature type="repeat" description="ANK" evidence="1">
    <location>
        <begin position="509"/>
        <end position="541"/>
    </location>
</feature>
<dbReference type="PANTHER" id="PTHR10039:SF15">
    <property type="entry name" value="NACHT DOMAIN-CONTAINING PROTEIN"/>
    <property type="match status" value="1"/>
</dbReference>
<keyword evidence="4" id="KW-1185">Reference proteome</keyword>
<proteinExistence type="predicted"/>
<feature type="domain" description="GPI inositol-deacylase winged helix" evidence="2">
    <location>
        <begin position="214"/>
        <end position="287"/>
    </location>
</feature>
<dbReference type="SMART" id="SM00248">
    <property type="entry name" value="ANK"/>
    <property type="match status" value="4"/>
</dbReference>
<keyword evidence="1" id="KW-0040">ANK repeat</keyword>
<gene>
    <name evidence="3" type="ORF">HO133_000137</name>
</gene>
<organism evidence="3 4">
    <name type="scientific">Letharia lupina</name>
    <dbReference type="NCBI Taxonomy" id="560253"/>
    <lineage>
        <taxon>Eukaryota</taxon>
        <taxon>Fungi</taxon>
        <taxon>Dikarya</taxon>
        <taxon>Ascomycota</taxon>
        <taxon>Pezizomycotina</taxon>
        <taxon>Lecanoromycetes</taxon>
        <taxon>OSLEUM clade</taxon>
        <taxon>Lecanoromycetidae</taxon>
        <taxon>Lecanorales</taxon>
        <taxon>Lecanorineae</taxon>
        <taxon>Parmeliaceae</taxon>
        <taxon>Letharia</taxon>
    </lineage>
</organism>
<evidence type="ECO:0000313" key="3">
    <source>
        <dbReference type="EMBL" id="KAF6223295.1"/>
    </source>
</evidence>
<reference evidence="3 4" key="1">
    <citation type="journal article" date="2020" name="Genomics">
        <title>Complete, high-quality genomes from long-read metagenomic sequencing of two wolf lichen thalli reveals enigmatic genome architecture.</title>
        <authorList>
            <person name="McKenzie S.K."/>
            <person name="Walston R.F."/>
            <person name="Allen J.L."/>
        </authorList>
    </citation>
    <scope>NUCLEOTIDE SEQUENCE [LARGE SCALE GENOMIC DNA]</scope>
    <source>
        <strain evidence="3">WasteWater1</strain>
    </source>
</reference>
<protein>
    <recommendedName>
        <fullName evidence="2">GPI inositol-deacylase winged helix domain-containing protein</fullName>
    </recommendedName>
</protein>
<dbReference type="InterPro" id="IPR054471">
    <property type="entry name" value="GPIID_WHD"/>
</dbReference>
<dbReference type="InterPro" id="IPR036770">
    <property type="entry name" value="Ankyrin_rpt-contain_sf"/>
</dbReference>
<dbReference type="Pfam" id="PF12796">
    <property type="entry name" value="Ank_2"/>
    <property type="match status" value="1"/>
</dbReference>
<comment type="caution">
    <text evidence="3">The sequence shown here is derived from an EMBL/GenBank/DDBJ whole genome shotgun (WGS) entry which is preliminary data.</text>
</comment>
<dbReference type="Proteomes" id="UP000593566">
    <property type="component" value="Unassembled WGS sequence"/>
</dbReference>